<accession>A0A239Q0T1</accession>
<evidence type="ECO:0000256" key="1">
    <source>
        <dbReference type="ARBA" id="ARBA00022553"/>
    </source>
</evidence>
<dbReference type="PRINTS" id="PR00038">
    <property type="entry name" value="HTHLUXR"/>
</dbReference>
<evidence type="ECO:0000256" key="3">
    <source>
        <dbReference type="PROSITE-ProRule" id="PRU00169"/>
    </source>
</evidence>
<dbReference type="Proteomes" id="UP000198307">
    <property type="component" value="Unassembled WGS sequence"/>
</dbReference>
<feature type="modified residue" description="4-aspartylphosphate" evidence="3">
    <location>
        <position position="75"/>
    </location>
</feature>
<feature type="domain" description="HTH luxR-type" evidence="4">
    <location>
        <begin position="163"/>
        <end position="228"/>
    </location>
</feature>
<keyword evidence="1 3" id="KW-0597">Phosphoprotein</keyword>
<sequence>MTQPSNHGKQDLPMSALPRRVESVLIVEDHPLFCDALTIILQIVGGISSVRTTDTIENCLAILAREPAPDVIFLDLSLPDADGMDGLMQIRKAVPTAAILIVSSLHSPSTIQTAMAMGAAGYVPKHSKRQVFQDALAAIARGEPYLPEGFVMPDNPAQTHAQACNKLGTLTPQQTRILALISEGMMNKQIAHECQITESTVKAHVTVIMRKLGVQSRTQAVLAAQSVRFDNLETR</sequence>
<dbReference type="GO" id="GO:0003677">
    <property type="term" value="F:DNA binding"/>
    <property type="evidence" value="ECO:0007669"/>
    <property type="project" value="UniProtKB-KW"/>
</dbReference>
<dbReference type="SUPFAM" id="SSF46894">
    <property type="entry name" value="C-terminal effector domain of the bipartite response regulators"/>
    <property type="match status" value="1"/>
</dbReference>
<proteinExistence type="predicted"/>
<dbReference type="PROSITE" id="PS50110">
    <property type="entry name" value="RESPONSE_REGULATORY"/>
    <property type="match status" value="1"/>
</dbReference>
<dbReference type="SMART" id="SM00421">
    <property type="entry name" value="HTH_LUXR"/>
    <property type="match status" value="1"/>
</dbReference>
<evidence type="ECO:0000256" key="2">
    <source>
        <dbReference type="ARBA" id="ARBA00023125"/>
    </source>
</evidence>
<dbReference type="CDD" id="cd17535">
    <property type="entry name" value="REC_NarL-like"/>
    <property type="match status" value="1"/>
</dbReference>
<evidence type="ECO:0000259" key="4">
    <source>
        <dbReference type="PROSITE" id="PS50043"/>
    </source>
</evidence>
<dbReference type="InterPro" id="IPR051015">
    <property type="entry name" value="EvgA-like"/>
</dbReference>
<dbReference type="InterPro" id="IPR058245">
    <property type="entry name" value="NreC/VraR/RcsB-like_REC"/>
</dbReference>
<keyword evidence="7" id="KW-1185">Reference proteome</keyword>
<dbReference type="InterPro" id="IPR001789">
    <property type="entry name" value="Sig_transdc_resp-reg_receiver"/>
</dbReference>
<dbReference type="Pfam" id="PF00196">
    <property type="entry name" value="GerE"/>
    <property type="match status" value="1"/>
</dbReference>
<dbReference type="GO" id="GO:0000160">
    <property type="term" value="P:phosphorelay signal transduction system"/>
    <property type="evidence" value="ECO:0007669"/>
    <property type="project" value="InterPro"/>
</dbReference>
<dbReference type="EMBL" id="FZQB01000016">
    <property type="protein sequence ID" value="SNT76181.1"/>
    <property type="molecule type" value="Genomic_DNA"/>
</dbReference>
<evidence type="ECO:0000313" key="6">
    <source>
        <dbReference type="EMBL" id="SNT76181.1"/>
    </source>
</evidence>
<evidence type="ECO:0000259" key="5">
    <source>
        <dbReference type="PROSITE" id="PS50110"/>
    </source>
</evidence>
<gene>
    <name evidence="6" type="ORF">SAMN05444959_11646</name>
</gene>
<dbReference type="SMART" id="SM00448">
    <property type="entry name" value="REC"/>
    <property type="match status" value="1"/>
</dbReference>
<evidence type="ECO:0000313" key="7">
    <source>
        <dbReference type="Proteomes" id="UP000198307"/>
    </source>
</evidence>
<protein>
    <submittedName>
        <fullName evidence="6">Two component transcriptional regulator, LuxR family</fullName>
    </submittedName>
</protein>
<dbReference type="Gene3D" id="3.40.50.2300">
    <property type="match status" value="1"/>
</dbReference>
<dbReference type="Pfam" id="PF00072">
    <property type="entry name" value="Response_reg"/>
    <property type="match status" value="1"/>
</dbReference>
<dbReference type="InterPro" id="IPR011006">
    <property type="entry name" value="CheY-like_superfamily"/>
</dbReference>
<dbReference type="AlphaFoldDB" id="A0A239Q0T1"/>
<name>A0A239Q0T1_9RHOB</name>
<organism evidence="6 7">
    <name type="scientific">Paracoccus seriniphilus</name>
    <dbReference type="NCBI Taxonomy" id="184748"/>
    <lineage>
        <taxon>Bacteria</taxon>
        <taxon>Pseudomonadati</taxon>
        <taxon>Pseudomonadota</taxon>
        <taxon>Alphaproteobacteria</taxon>
        <taxon>Rhodobacterales</taxon>
        <taxon>Paracoccaceae</taxon>
        <taxon>Paracoccus</taxon>
    </lineage>
</organism>
<dbReference type="SUPFAM" id="SSF52172">
    <property type="entry name" value="CheY-like"/>
    <property type="match status" value="1"/>
</dbReference>
<dbReference type="InterPro" id="IPR016032">
    <property type="entry name" value="Sig_transdc_resp-reg_C-effctor"/>
</dbReference>
<dbReference type="GO" id="GO:0006355">
    <property type="term" value="P:regulation of DNA-templated transcription"/>
    <property type="evidence" value="ECO:0007669"/>
    <property type="project" value="InterPro"/>
</dbReference>
<feature type="domain" description="Response regulatory" evidence="5">
    <location>
        <begin position="23"/>
        <end position="140"/>
    </location>
</feature>
<reference evidence="6 7" key="1">
    <citation type="submission" date="2017-07" db="EMBL/GenBank/DDBJ databases">
        <authorList>
            <person name="Sun Z.S."/>
            <person name="Albrecht U."/>
            <person name="Echele G."/>
            <person name="Lee C.C."/>
        </authorList>
    </citation>
    <scope>NUCLEOTIDE SEQUENCE [LARGE SCALE GENOMIC DNA]</scope>
    <source>
        <strain evidence="6 7">DSM 14827</strain>
    </source>
</reference>
<keyword evidence="2" id="KW-0238">DNA-binding</keyword>
<dbReference type="PROSITE" id="PS50043">
    <property type="entry name" value="HTH_LUXR_2"/>
    <property type="match status" value="1"/>
</dbReference>
<dbReference type="PANTHER" id="PTHR45566">
    <property type="entry name" value="HTH-TYPE TRANSCRIPTIONAL REGULATOR YHJB-RELATED"/>
    <property type="match status" value="1"/>
</dbReference>
<dbReference type="InterPro" id="IPR000792">
    <property type="entry name" value="Tscrpt_reg_LuxR_C"/>
</dbReference>
<dbReference type="PANTHER" id="PTHR45566:SF1">
    <property type="entry name" value="HTH-TYPE TRANSCRIPTIONAL REGULATOR YHJB-RELATED"/>
    <property type="match status" value="1"/>
</dbReference>
<dbReference type="CDD" id="cd06170">
    <property type="entry name" value="LuxR_C_like"/>
    <property type="match status" value="1"/>
</dbReference>
<dbReference type="RefSeq" id="WP_245847348.1">
    <property type="nucleotide sequence ID" value="NZ_CP067130.1"/>
</dbReference>